<reference evidence="1 2" key="1">
    <citation type="submission" date="2018-08" db="EMBL/GenBank/DDBJ databases">
        <title>Lysobacter sp. zong2l5, whole genome shotgun sequence.</title>
        <authorList>
            <person name="Zhang X."/>
            <person name="Feng G."/>
            <person name="Zhu H."/>
        </authorList>
    </citation>
    <scope>NUCLEOTIDE SEQUENCE [LARGE SCALE GENOMIC DNA]</scope>
    <source>
        <strain evidence="2">zong2l5</strain>
    </source>
</reference>
<evidence type="ECO:0000313" key="1">
    <source>
        <dbReference type="EMBL" id="RDZ28946.1"/>
    </source>
</evidence>
<proteinExistence type="predicted"/>
<gene>
    <name evidence="1" type="ORF">DX914_07540</name>
</gene>
<dbReference type="Proteomes" id="UP000264492">
    <property type="component" value="Unassembled WGS sequence"/>
</dbReference>
<comment type="caution">
    <text evidence="1">The sequence shown here is derived from an EMBL/GenBank/DDBJ whole genome shotgun (WGS) entry which is preliminary data.</text>
</comment>
<organism evidence="1 2">
    <name type="scientific">Lysobacter silvisoli</name>
    <dbReference type="NCBI Taxonomy" id="2293254"/>
    <lineage>
        <taxon>Bacteria</taxon>
        <taxon>Pseudomonadati</taxon>
        <taxon>Pseudomonadota</taxon>
        <taxon>Gammaproteobacteria</taxon>
        <taxon>Lysobacterales</taxon>
        <taxon>Lysobacteraceae</taxon>
        <taxon>Lysobacter</taxon>
    </lineage>
</organism>
<protein>
    <submittedName>
        <fullName evidence="1">Uncharacterized protein</fullName>
    </submittedName>
</protein>
<evidence type="ECO:0000313" key="2">
    <source>
        <dbReference type="Proteomes" id="UP000264492"/>
    </source>
</evidence>
<keyword evidence="2" id="KW-1185">Reference proteome</keyword>
<dbReference type="OrthoDB" id="5573309at2"/>
<accession>A0A371K4U0</accession>
<dbReference type="RefSeq" id="WP_115858381.1">
    <property type="nucleotide sequence ID" value="NZ_QTSU01000001.1"/>
</dbReference>
<dbReference type="EMBL" id="QTSU01000001">
    <property type="protein sequence ID" value="RDZ28946.1"/>
    <property type="molecule type" value="Genomic_DNA"/>
</dbReference>
<dbReference type="AlphaFoldDB" id="A0A371K4U0"/>
<sequence length="160" mass="17454">MSQNLIDLQLPADALNAIDEALNTLESALIGLVALTPDQRRQLTKMGDKSEAFCRQALHVVNENPGILPRNFDLDGLRRDLAALDALRPRAVRLARLNERLQDSDMALGSDLMSAALEGYAFLKIAGKGEGLDALRQMLSARFNRGPNKTAAPEEPPPQI</sequence>
<name>A0A371K4U0_9GAMM</name>